<feature type="domain" description="Immunity protein Imm33" evidence="1">
    <location>
        <begin position="25"/>
        <end position="112"/>
    </location>
</feature>
<dbReference type="Pfam" id="PF09951">
    <property type="entry name" value="Imm33"/>
    <property type="match status" value="1"/>
</dbReference>
<dbReference type="InterPro" id="IPR018689">
    <property type="entry name" value="Imm33_dom"/>
</dbReference>
<accession>A0A364NIQ5</accession>
<sequence length="144" mass="16511">MKPLNSDTAPEPGYETAQTKNGFLVLASRLVFDEKLPIRFIYKTVPEHLNDTGWRMFTGYETDDFLADEMKNLLPVPLEKICLLDPSLTPLVDYNAGTVWERAPETDGWTQVHDYQIPVPTTEVMITNDVEEFIRTKFANKETL</sequence>
<dbReference type="OrthoDB" id="4827574at2"/>
<dbReference type="EMBL" id="QKRX01000013">
    <property type="protein sequence ID" value="RAU17008.1"/>
    <property type="molecule type" value="Genomic_DNA"/>
</dbReference>
<dbReference type="Proteomes" id="UP000250744">
    <property type="component" value="Unassembled WGS sequence"/>
</dbReference>
<proteinExistence type="predicted"/>
<gene>
    <name evidence="2" type="ORF">DN062_14960</name>
</gene>
<evidence type="ECO:0000259" key="1">
    <source>
        <dbReference type="Pfam" id="PF09951"/>
    </source>
</evidence>
<name>A0A364NIQ5_9GAMM</name>
<evidence type="ECO:0000313" key="3">
    <source>
        <dbReference type="Proteomes" id="UP000250744"/>
    </source>
</evidence>
<keyword evidence="3" id="KW-1185">Reference proteome</keyword>
<comment type="caution">
    <text evidence="2">The sequence shown here is derived from an EMBL/GenBank/DDBJ whole genome shotgun (WGS) entry which is preliminary data.</text>
</comment>
<reference evidence="2 3" key="1">
    <citation type="submission" date="2018-06" db="EMBL/GenBank/DDBJ databases">
        <title>Nitrincola tibetense sp. nov., isolated from Lake XuguoCo on Tibetan Plateau.</title>
        <authorList>
            <person name="Xing P."/>
        </authorList>
    </citation>
    <scope>NUCLEOTIDE SEQUENCE [LARGE SCALE GENOMIC DNA]</scope>
    <source>
        <strain evidence="3">xg18</strain>
    </source>
</reference>
<protein>
    <submittedName>
        <fullName evidence="2">DUF2185 domain-containing protein</fullName>
    </submittedName>
</protein>
<dbReference type="RefSeq" id="WP_112160112.1">
    <property type="nucleotide sequence ID" value="NZ_QKRX01000013.1"/>
</dbReference>
<dbReference type="AlphaFoldDB" id="A0A364NIQ5"/>
<evidence type="ECO:0000313" key="2">
    <source>
        <dbReference type="EMBL" id="RAU17008.1"/>
    </source>
</evidence>
<organism evidence="2 3">
    <name type="scientific">Nitrincola tibetensis</name>
    <dbReference type="NCBI Taxonomy" id="2219697"/>
    <lineage>
        <taxon>Bacteria</taxon>
        <taxon>Pseudomonadati</taxon>
        <taxon>Pseudomonadota</taxon>
        <taxon>Gammaproteobacteria</taxon>
        <taxon>Oceanospirillales</taxon>
        <taxon>Oceanospirillaceae</taxon>
        <taxon>Nitrincola</taxon>
    </lineage>
</organism>